<comment type="subcellular location">
    <subcellularLocation>
        <location evidence="1">Secreted</location>
    </subcellularLocation>
</comment>
<dbReference type="PROSITE" id="PS51257">
    <property type="entry name" value="PROKAR_LIPOPROTEIN"/>
    <property type="match status" value="1"/>
</dbReference>
<keyword evidence="3" id="KW-0732">Signal</keyword>
<evidence type="ECO:0000313" key="5">
    <source>
        <dbReference type="EMBL" id="MRX47672.1"/>
    </source>
</evidence>
<dbReference type="InterPro" id="IPR036378">
    <property type="entry name" value="FAS1_dom_sf"/>
</dbReference>
<gene>
    <name evidence="5" type="ORF">GJJ64_10750</name>
</gene>
<dbReference type="InterPro" id="IPR039005">
    <property type="entry name" value="CSPG_rpt"/>
</dbReference>
<sequence length="507" mass="55736">MMKKITYLKILICTMILSISITSCEKFSLLKNEDVEHISAGINLKTKTIWEFVSENNFHENDPTKIGLFGKAVQHAGLKDLLNDSKQNLTVIIPNDDVLLNFIIGLGYTEVEDVPPIILKNILLNNIIEGRVRSFDLEAGVDKSYPSLSNDSLYLTRTIAVGNEYVLTVNASPNASSVSASVRTQNLEFINGVAHVVNSFTYYIAKTNPQDQVNPANVSILSDTIYVTKDTYLQNGTANRTLNYGAVLDVQTKLFGATGNAASFSKRTLTQYAVRAPRFSGRIGTVRLEMFFNTIQNATTMNFFEDQNVDWNESTVSWVTAPTFGSISIGSINVTQAMRNTWANIDITSFYNAALTQGKTFVNIGGAVVQDLNTHFRSKEFSGGAFRSRLILSSPPVSIISPAANNPLEVSVSNPVKVLSLNELRFQGTADKNISYTLTQAPQNGFLVLNGIPLLVNSSFTQEQIAKGVVKYLYNGTSPSTDALTLEARDFQGGIYNQLINLNINIR</sequence>
<dbReference type="PROSITE" id="PS51854">
    <property type="entry name" value="CSPG"/>
    <property type="match status" value="1"/>
</dbReference>
<evidence type="ECO:0000256" key="1">
    <source>
        <dbReference type="ARBA" id="ARBA00004613"/>
    </source>
</evidence>
<dbReference type="AlphaFoldDB" id="A0A7K0FP92"/>
<dbReference type="PROSITE" id="PS50213">
    <property type="entry name" value="FAS1"/>
    <property type="match status" value="1"/>
</dbReference>
<dbReference type="GO" id="GO:0005576">
    <property type="term" value="C:extracellular region"/>
    <property type="evidence" value="ECO:0007669"/>
    <property type="project" value="UniProtKB-SubCell"/>
</dbReference>
<keyword evidence="2" id="KW-0964">Secreted</keyword>
<comment type="caution">
    <text evidence="5">The sequence shown here is derived from an EMBL/GenBank/DDBJ whole genome shotgun (WGS) entry which is preliminary data.</text>
</comment>
<dbReference type="InterPro" id="IPR055372">
    <property type="entry name" value="CBM96"/>
</dbReference>
<dbReference type="Proteomes" id="UP000462931">
    <property type="component" value="Unassembled WGS sequence"/>
</dbReference>
<dbReference type="Pfam" id="PF02469">
    <property type="entry name" value="Fasciclin"/>
    <property type="match status" value="1"/>
</dbReference>
<dbReference type="EMBL" id="WKJI01000002">
    <property type="protein sequence ID" value="MRX47672.1"/>
    <property type="molecule type" value="Genomic_DNA"/>
</dbReference>
<keyword evidence="6" id="KW-1185">Reference proteome</keyword>
<dbReference type="InterPro" id="IPR000782">
    <property type="entry name" value="FAS1_domain"/>
</dbReference>
<evidence type="ECO:0000259" key="4">
    <source>
        <dbReference type="PROSITE" id="PS50213"/>
    </source>
</evidence>
<evidence type="ECO:0000256" key="3">
    <source>
        <dbReference type="ARBA" id="ARBA00022729"/>
    </source>
</evidence>
<evidence type="ECO:0000313" key="6">
    <source>
        <dbReference type="Proteomes" id="UP000462931"/>
    </source>
</evidence>
<name>A0A7K0FP92_9SPHI</name>
<proteinExistence type="predicted"/>
<accession>A0A7K0FP92</accession>
<dbReference type="SUPFAM" id="SSF82153">
    <property type="entry name" value="FAS1 domain"/>
    <property type="match status" value="1"/>
</dbReference>
<dbReference type="NCBIfam" id="NF033679">
    <property type="entry name" value="DNRLRE_dom"/>
    <property type="match status" value="1"/>
</dbReference>
<dbReference type="Gene3D" id="2.30.180.10">
    <property type="entry name" value="FAS1 domain"/>
    <property type="match status" value="1"/>
</dbReference>
<dbReference type="Pfam" id="PF24517">
    <property type="entry name" value="CBM96"/>
    <property type="match status" value="1"/>
</dbReference>
<evidence type="ECO:0000256" key="2">
    <source>
        <dbReference type="ARBA" id="ARBA00022525"/>
    </source>
</evidence>
<organism evidence="5 6">
    <name type="scientific">Pedobacter puniceum</name>
    <dbReference type="NCBI Taxonomy" id="2666136"/>
    <lineage>
        <taxon>Bacteria</taxon>
        <taxon>Pseudomonadati</taxon>
        <taxon>Bacteroidota</taxon>
        <taxon>Sphingobacteriia</taxon>
        <taxon>Sphingobacteriales</taxon>
        <taxon>Sphingobacteriaceae</taxon>
        <taxon>Pedobacter</taxon>
    </lineage>
</organism>
<dbReference type="Pfam" id="PF16184">
    <property type="entry name" value="Cadherin_3"/>
    <property type="match status" value="1"/>
</dbReference>
<protein>
    <submittedName>
        <fullName evidence="5">DNRLRE domain-containing protein</fullName>
    </submittedName>
</protein>
<feature type="domain" description="FAS1" evidence="4">
    <location>
        <begin position="53"/>
        <end position="201"/>
    </location>
</feature>
<reference evidence="5 6" key="1">
    <citation type="submission" date="2019-11" db="EMBL/GenBank/DDBJ databases">
        <authorList>
            <person name="Cheng Q."/>
            <person name="Yang Z."/>
        </authorList>
    </citation>
    <scope>NUCLEOTIDE SEQUENCE [LARGE SCALE GENOMIC DNA]</scope>
    <source>
        <strain evidence="5 6">HX-22-1</strain>
    </source>
</reference>